<evidence type="ECO:0000256" key="1">
    <source>
        <dbReference type="SAM" id="MobiDB-lite"/>
    </source>
</evidence>
<dbReference type="InterPro" id="IPR011447">
    <property type="entry name" value="DUF1552"/>
</dbReference>
<dbReference type="OrthoDB" id="9146593at2"/>
<gene>
    <name evidence="2" type="ORF">SV7mr_28350</name>
</gene>
<organism evidence="2 3">
    <name type="scientific">Stieleria bergensis</name>
    <dbReference type="NCBI Taxonomy" id="2528025"/>
    <lineage>
        <taxon>Bacteria</taxon>
        <taxon>Pseudomonadati</taxon>
        <taxon>Planctomycetota</taxon>
        <taxon>Planctomycetia</taxon>
        <taxon>Pirellulales</taxon>
        <taxon>Pirellulaceae</taxon>
        <taxon>Stieleria</taxon>
    </lineage>
</organism>
<proteinExistence type="predicted"/>
<evidence type="ECO:0000313" key="2">
    <source>
        <dbReference type="EMBL" id="QDT60315.1"/>
    </source>
</evidence>
<reference evidence="2 3" key="1">
    <citation type="submission" date="2019-02" db="EMBL/GenBank/DDBJ databases">
        <title>Deep-cultivation of Planctomycetes and their phenomic and genomic characterization uncovers novel biology.</title>
        <authorList>
            <person name="Wiegand S."/>
            <person name="Jogler M."/>
            <person name="Boedeker C."/>
            <person name="Pinto D."/>
            <person name="Vollmers J."/>
            <person name="Rivas-Marin E."/>
            <person name="Kohn T."/>
            <person name="Peeters S.H."/>
            <person name="Heuer A."/>
            <person name="Rast P."/>
            <person name="Oberbeckmann S."/>
            <person name="Bunk B."/>
            <person name="Jeske O."/>
            <person name="Meyerdierks A."/>
            <person name="Storesund J.E."/>
            <person name="Kallscheuer N."/>
            <person name="Luecker S."/>
            <person name="Lage O.M."/>
            <person name="Pohl T."/>
            <person name="Merkel B.J."/>
            <person name="Hornburger P."/>
            <person name="Mueller R.-W."/>
            <person name="Bruemmer F."/>
            <person name="Labrenz M."/>
            <person name="Spormann A.M."/>
            <person name="Op den Camp H."/>
            <person name="Overmann J."/>
            <person name="Amann R."/>
            <person name="Jetten M.S.M."/>
            <person name="Mascher T."/>
            <person name="Medema M.H."/>
            <person name="Devos D.P."/>
            <person name="Kaster A.-K."/>
            <person name="Ovreas L."/>
            <person name="Rohde M."/>
            <person name="Galperin M.Y."/>
            <person name="Jogler C."/>
        </authorList>
    </citation>
    <scope>NUCLEOTIDE SEQUENCE [LARGE SCALE GENOMIC DNA]</scope>
    <source>
        <strain evidence="2 3">SV_7m_r</strain>
    </source>
</reference>
<evidence type="ECO:0008006" key="4">
    <source>
        <dbReference type="Google" id="ProtNLM"/>
    </source>
</evidence>
<accession>A0A517SW06</accession>
<dbReference type="Proteomes" id="UP000315003">
    <property type="component" value="Chromosome"/>
</dbReference>
<dbReference type="AlphaFoldDB" id="A0A517SW06"/>
<dbReference type="EMBL" id="CP036272">
    <property type="protein sequence ID" value="QDT60315.1"/>
    <property type="molecule type" value="Genomic_DNA"/>
</dbReference>
<evidence type="ECO:0000313" key="3">
    <source>
        <dbReference type="Proteomes" id="UP000315003"/>
    </source>
</evidence>
<dbReference type="RefSeq" id="WP_145272836.1">
    <property type="nucleotide sequence ID" value="NZ_CP036272.1"/>
</dbReference>
<sequence>MSKHTLRRRTMLQGCGVALGLPLLDCMGSESIATNRPKRLCAVYFPYGVVIRKPEETEAAKWNWFPNGKGTDFQFNPGHQSLAPLQQDVTVFGGMSHPNGRKMDGHDTADTWLTAAELTGGKLQNSVSIDQLVAMRHGHKTRFSSLVMSTDGGVGEPTRSSTLSFGRNGEPIPAINKPRLIYDRFFGHDAASAKQQRRQLQSSKKMLDLVLDHSRSLQRQLGKHDQRKLDEYLQSVRQIEQQVEQSEKWLHVPKPQVNATDLKLDADDSTPGELIRTMYDLMFLALQTDSTRAATYQIGNMNGATSIAGKFPQLLGFANKMHALAHGARKGVKGAEDLGRWDQFLTEQLARFLNRLKSTPEGDGTLLDHTMVLYGSSNSHTHNNTNYPLLLSGGQRLGLKHGQYLTMDSSVPLSNLFVTMLNRLDTPVDRFVDSTSEIETIL</sequence>
<feature type="region of interest" description="Disordered" evidence="1">
    <location>
        <begin position="147"/>
        <end position="170"/>
    </location>
</feature>
<name>A0A517SW06_9BACT</name>
<protein>
    <recommendedName>
        <fullName evidence="4">DUF1552 domain-containing protein</fullName>
    </recommendedName>
</protein>
<keyword evidence="3" id="KW-1185">Reference proteome</keyword>
<dbReference type="Pfam" id="PF07586">
    <property type="entry name" value="HXXSHH"/>
    <property type="match status" value="1"/>
</dbReference>